<keyword evidence="2" id="KW-1185">Reference proteome</keyword>
<evidence type="ECO:0000313" key="1">
    <source>
        <dbReference type="EMBL" id="GCF94817.1"/>
    </source>
</evidence>
<name>A0A4P5P9Q7_9ENTE</name>
<dbReference type="Proteomes" id="UP000290567">
    <property type="component" value="Unassembled WGS sequence"/>
</dbReference>
<proteinExistence type="predicted"/>
<comment type="caution">
    <text evidence="1">The sequence shown here is derived from an EMBL/GenBank/DDBJ whole genome shotgun (WGS) entry which is preliminary data.</text>
</comment>
<protein>
    <submittedName>
        <fullName evidence="1">Uncharacterized protein</fullName>
    </submittedName>
</protein>
<dbReference type="AlphaFoldDB" id="A0A4P5P9Q7"/>
<dbReference type="RefSeq" id="WP_175580100.1">
    <property type="nucleotide sequence ID" value="NZ_BJCC01000024.1"/>
</dbReference>
<dbReference type="EMBL" id="BJCC01000024">
    <property type="protein sequence ID" value="GCF94817.1"/>
    <property type="molecule type" value="Genomic_DNA"/>
</dbReference>
<reference evidence="2" key="1">
    <citation type="submission" date="2019-02" db="EMBL/GenBank/DDBJ databases">
        <title>Draft genome sequence of Enterococcus sp. Gos25-1.</title>
        <authorList>
            <person name="Tanaka N."/>
            <person name="Shiwa Y."/>
            <person name="Fujita N."/>
        </authorList>
    </citation>
    <scope>NUCLEOTIDE SEQUENCE [LARGE SCALE GENOMIC DNA]</scope>
    <source>
        <strain evidence="2">Gos25-1</strain>
    </source>
</reference>
<evidence type="ECO:0000313" key="2">
    <source>
        <dbReference type="Proteomes" id="UP000290567"/>
    </source>
</evidence>
<gene>
    <name evidence="1" type="ORF">NRIC_27080</name>
</gene>
<sequence>METIYQSSVLHGYCYTQLAGVEQEITVLLTYDQKPKCELSLIKAVNNQAVNPVIVS</sequence>
<accession>A0A4P5P9Q7</accession>
<organism evidence="1 2">
    <name type="scientific">Enterococcus florum</name>
    <dbReference type="NCBI Taxonomy" id="2480627"/>
    <lineage>
        <taxon>Bacteria</taxon>
        <taxon>Bacillati</taxon>
        <taxon>Bacillota</taxon>
        <taxon>Bacilli</taxon>
        <taxon>Lactobacillales</taxon>
        <taxon>Enterococcaceae</taxon>
        <taxon>Enterococcus</taxon>
    </lineage>
</organism>